<comment type="similarity">
    <text evidence="2 6">Belongs to the anelloviridae capsid protein family.</text>
</comment>
<comment type="subcellular location">
    <subcellularLocation>
        <location evidence="1 6">Virion</location>
    </subcellularLocation>
</comment>
<evidence type="ECO:0000256" key="1">
    <source>
        <dbReference type="ARBA" id="ARBA00004328"/>
    </source>
</evidence>
<evidence type="ECO:0000256" key="4">
    <source>
        <dbReference type="ARBA" id="ARBA00022561"/>
    </source>
</evidence>
<feature type="coiled-coil region" evidence="7">
    <location>
        <begin position="649"/>
        <end position="676"/>
    </location>
</feature>
<evidence type="ECO:0000256" key="6">
    <source>
        <dbReference type="RuleBase" id="RU361230"/>
    </source>
</evidence>
<keyword evidence="7" id="KW-0175">Coiled coil</keyword>
<evidence type="ECO:0000256" key="5">
    <source>
        <dbReference type="ARBA" id="ARBA00022844"/>
    </source>
</evidence>
<sequence>MPWYPWRRHRRRFYHYRSRRTRARRRYQYWRPRTTVRRRWRRQRRFPVRRRLFKRKLKKITVKQWQPKRIIKCTIKGLMCLFQCGPHRIEHNWTQYMNSYVPENTDGGGGWSQLKFSLGSLYEERQLVRNTWTKSNVGLPLVRYNGCTFKFYRTEKVDYIVHYNNCLPMLDTEMQHTNAQPSTMLMYSKKILIPSFQTEPLKRKPYIRKHIKPPPQLKNQWYFQKDICDTGLLLLTTTATDFNRFYLNPFSQSNNISLKCLNTTFFQNRNFQQTDLGNTYWSPKPQVWLFGLYKVYYEHATVKDLIPLFQTQRYQQGKTMQQLYSIDAVKNQFKSHIEYRYQVEYMGNIFWSEYLHNESEVLIYSGTQSPQEKFFTNFENIKNNLVKDYGLTRLTQELFVTVRYNPNKDTGIGNIIYFKKNTRNETGWDPPPTPSLQLSGFPLWLGLWGYYDWHEKLHEMQQIKLNYMLCMRSDFFDQKLPAYVPFNLSFLNGHSNYLNEGDPLPEDRAHWLPKYKYQELAIDELCKTGPGTVKTTTQSIEAHCFYRFHFKWGGCPNQLENIADPCQQPTYSVPSNLLQGSEVQDPNSSPYKELYPFDFRRLMLTRKASDRIKKDKITQTSLFTDTRWNAQPYQETSSSEEEEVCPLPQTEAQQQLNELKLQQRHLRKRINKLMRESPILRSKILKLK</sequence>
<keyword evidence="3 6" id="KW-1140">T=1 icosahedral capsid protein</keyword>
<dbReference type="GO" id="GO:0039615">
    <property type="term" value="C:T=1 icosahedral viral capsid"/>
    <property type="evidence" value="ECO:0007669"/>
    <property type="project" value="UniProtKB-UniRule"/>
</dbReference>
<name>A0AAU7SSY6_9VIRU</name>
<dbReference type="EMBL" id="PP857129">
    <property type="protein sequence ID" value="XBU06676.1"/>
    <property type="molecule type" value="Genomic_DNA"/>
</dbReference>
<keyword evidence="5 6" id="KW-0946">Virion</keyword>
<protein>
    <recommendedName>
        <fullName evidence="6">Capsid protein</fullName>
    </recommendedName>
</protein>
<proteinExistence type="inferred from homology"/>
<evidence type="ECO:0000256" key="3">
    <source>
        <dbReference type="ARBA" id="ARBA00022431"/>
    </source>
</evidence>
<evidence type="ECO:0000256" key="2">
    <source>
        <dbReference type="ARBA" id="ARBA00006131"/>
    </source>
</evidence>
<reference evidence="8" key="1">
    <citation type="submission" date="2024-05" db="EMBL/GenBank/DDBJ databases">
        <authorList>
            <person name="Laubscher F."/>
            <person name="Chudzinski V."/>
            <person name="Cordey S."/>
            <person name="Hosszu-Fellous K."/>
            <person name="Kaiser L."/>
        </authorList>
    </citation>
    <scope>NUCLEOTIDE SEQUENCE</scope>
    <source>
        <strain evidence="8">938D4-3</strain>
    </source>
</reference>
<evidence type="ECO:0000313" key="8">
    <source>
        <dbReference type="EMBL" id="XBU06676.1"/>
    </source>
</evidence>
<dbReference type="InterPro" id="IPR004219">
    <property type="entry name" value="TTvirus_Unk"/>
</dbReference>
<keyword evidence="4 6" id="KW-0167">Capsid protein</keyword>
<accession>A0AAU7SSY6</accession>
<organism evidence="8">
    <name type="scientific">Betatorquevirus 005B</name>
    <dbReference type="NCBI Taxonomy" id="3163407"/>
    <lineage>
        <taxon>Viruses</taxon>
        <taxon>Monodnaviria</taxon>
        <taxon>Shotokuvirae</taxon>
        <taxon>Commensaviricota</taxon>
        <taxon>Cardeaviricetes</taxon>
        <taxon>Sanitavirales</taxon>
        <taxon>Anelloviridae</taxon>
        <taxon>Betatorquevirus</taxon>
    </lineage>
</organism>
<dbReference type="Pfam" id="PF02956">
    <property type="entry name" value="TT_ORF1"/>
    <property type="match status" value="1"/>
</dbReference>
<comment type="function">
    <text evidence="6">Self-assembles to form an icosahedral capsid.</text>
</comment>
<evidence type="ECO:0000256" key="7">
    <source>
        <dbReference type="SAM" id="Coils"/>
    </source>
</evidence>